<dbReference type="OrthoDB" id="2530165at2759"/>
<dbReference type="InParanoid" id="A0A0C3FPB2"/>
<dbReference type="AlphaFoldDB" id="A0A0C3FPB2"/>
<dbReference type="EMBL" id="KN832984">
    <property type="protein sequence ID" value="KIM85835.1"/>
    <property type="molecule type" value="Genomic_DNA"/>
</dbReference>
<proteinExistence type="predicted"/>
<keyword evidence="3" id="KW-1185">Reference proteome</keyword>
<evidence type="ECO:0000313" key="2">
    <source>
        <dbReference type="EMBL" id="KIM85835.1"/>
    </source>
</evidence>
<feature type="compositionally biased region" description="Basic and acidic residues" evidence="1">
    <location>
        <begin position="211"/>
        <end position="221"/>
    </location>
</feature>
<evidence type="ECO:0000313" key="3">
    <source>
        <dbReference type="Proteomes" id="UP000054166"/>
    </source>
</evidence>
<organism evidence="2 3">
    <name type="scientific">Piloderma croceum (strain F 1598)</name>
    <dbReference type="NCBI Taxonomy" id="765440"/>
    <lineage>
        <taxon>Eukaryota</taxon>
        <taxon>Fungi</taxon>
        <taxon>Dikarya</taxon>
        <taxon>Basidiomycota</taxon>
        <taxon>Agaricomycotina</taxon>
        <taxon>Agaricomycetes</taxon>
        <taxon>Agaricomycetidae</taxon>
        <taxon>Atheliales</taxon>
        <taxon>Atheliaceae</taxon>
        <taxon>Piloderma</taxon>
    </lineage>
</organism>
<feature type="compositionally biased region" description="Basic residues" evidence="1">
    <location>
        <begin position="201"/>
        <end position="210"/>
    </location>
</feature>
<protein>
    <submittedName>
        <fullName evidence="2">Uncharacterized protein</fullName>
    </submittedName>
</protein>
<evidence type="ECO:0000256" key="1">
    <source>
        <dbReference type="SAM" id="MobiDB-lite"/>
    </source>
</evidence>
<sequence length="308" mass="33671">MASTYDDEDAVPDSIKQLIDAAFDDVLDDDHPPSKRRRITKSQLGPPSPQPLQTHIPFSLIPAALARLNLAPDDEDVLQVFRNAASGWSRPQSGLDERRGEAEGVVSRKDFRAVCAVLLDAESAPSPPSRSSISGAPIVEGGGFFIEDENEGGGFIIPTTSTSAAASDHFDSGDDDSDVYQDSDSSNSSADEYIEGSFPFKSKRSSKRHTKPPEDMADPPHPHATKPLSPKQKNESRLAFSLFFPDVEDDKLDEQRIMMRDIIRVAGLLKEKIKAEEITEMLAAFSTFPDISMSLADFERMMVVAGMV</sequence>
<accession>A0A0C3FPB2</accession>
<feature type="region of interest" description="Disordered" evidence="1">
    <location>
        <begin position="24"/>
        <end position="53"/>
    </location>
</feature>
<reference evidence="2 3" key="1">
    <citation type="submission" date="2014-04" db="EMBL/GenBank/DDBJ databases">
        <authorList>
            <consortium name="DOE Joint Genome Institute"/>
            <person name="Kuo A."/>
            <person name="Tarkka M."/>
            <person name="Buscot F."/>
            <person name="Kohler A."/>
            <person name="Nagy L.G."/>
            <person name="Floudas D."/>
            <person name="Copeland A."/>
            <person name="Barry K.W."/>
            <person name="Cichocki N."/>
            <person name="Veneault-Fourrey C."/>
            <person name="LaButti K."/>
            <person name="Lindquist E.A."/>
            <person name="Lipzen A."/>
            <person name="Lundell T."/>
            <person name="Morin E."/>
            <person name="Murat C."/>
            <person name="Sun H."/>
            <person name="Tunlid A."/>
            <person name="Henrissat B."/>
            <person name="Grigoriev I.V."/>
            <person name="Hibbett D.S."/>
            <person name="Martin F."/>
            <person name="Nordberg H.P."/>
            <person name="Cantor M.N."/>
            <person name="Hua S.X."/>
        </authorList>
    </citation>
    <scope>NUCLEOTIDE SEQUENCE [LARGE SCALE GENOMIC DNA]</scope>
    <source>
        <strain evidence="2 3">F 1598</strain>
    </source>
</reference>
<feature type="region of interest" description="Disordered" evidence="1">
    <location>
        <begin position="150"/>
        <end position="234"/>
    </location>
</feature>
<dbReference type="HOGENOM" id="CLU_047855_0_0_1"/>
<feature type="compositionally biased region" description="Low complexity" evidence="1">
    <location>
        <begin position="182"/>
        <end position="191"/>
    </location>
</feature>
<dbReference type="Proteomes" id="UP000054166">
    <property type="component" value="Unassembled WGS sequence"/>
</dbReference>
<reference evidence="3" key="2">
    <citation type="submission" date="2015-01" db="EMBL/GenBank/DDBJ databases">
        <title>Evolutionary Origins and Diversification of the Mycorrhizal Mutualists.</title>
        <authorList>
            <consortium name="DOE Joint Genome Institute"/>
            <consortium name="Mycorrhizal Genomics Consortium"/>
            <person name="Kohler A."/>
            <person name="Kuo A."/>
            <person name="Nagy L.G."/>
            <person name="Floudas D."/>
            <person name="Copeland A."/>
            <person name="Barry K.W."/>
            <person name="Cichocki N."/>
            <person name="Veneault-Fourrey C."/>
            <person name="LaButti K."/>
            <person name="Lindquist E.A."/>
            <person name="Lipzen A."/>
            <person name="Lundell T."/>
            <person name="Morin E."/>
            <person name="Murat C."/>
            <person name="Riley R."/>
            <person name="Ohm R."/>
            <person name="Sun H."/>
            <person name="Tunlid A."/>
            <person name="Henrissat B."/>
            <person name="Grigoriev I.V."/>
            <person name="Hibbett D.S."/>
            <person name="Martin F."/>
        </authorList>
    </citation>
    <scope>NUCLEOTIDE SEQUENCE [LARGE SCALE GENOMIC DNA]</scope>
    <source>
        <strain evidence="3">F 1598</strain>
    </source>
</reference>
<name>A0A0C3FPB2_PILCF</name>
<gene>
    <name evidence="2" type="ORF">PILCRDRAFT_817075</name>
</gene>